<organism evidence="5 6">
    <name type="scientific">Igneacidithiobacillus copahuensis</name>
    <dbReference type="NCBI Taxonomy" id="2724909"/>
    <lineage>
        <taxon>Bacteria</taxon>
        <taxon>Pseudomonadati</taxon>
        <taxon>Pseudomonadota</taxon>
        <taxon>Acidithiobacillia</taxon>
        <taxon>Acidithiobacillales</taxon>
        <taxon>Acidithiobacillaceae</taxon>
        <taxon>Igneacidithiobacillus</taxon>
    </lineage>
</organism>
<evidence type="ECO:0000313" key="5">
    <source>
        <dbReference type="EMBL" id="MBU2788522.1"/>
    </source>
</evidence>
<dbReference type="EMBL" id="JAAXYO010000152">
    <property type="protein sequence ID" value="MBU2788522.1"/>
    <property type="molecule type" value="Genomic_DNA"/>
</dbReference>
<comment type="caution">
    <text evidence="5">The sequence shown here is derived from an EMBL/GenBank/DDBJ whole genome shotgun (WGS) entry which is preliminary data.</text>
</comment>
<dbReference type="RefSeq" id="WP_215885648.1">
    <property type="nucleotide sequence ID" value="NZ_JAAXYO010000152.1"/>
</dbReference>
<dbReference type="InterPro" id="IPR027417">
    <property type="entry name" value="P-loop_NTPase"/>
</dbReference>
<dbReference type="Gene3D" id="2.40.50.100">
    <property type="match status" value="1"/>
</dbReference>
<dbReference type="PANTHER" id="PTHR42781">
    <property type="entry name" value="SPERMIDINE/PUTRESCINE IMPORT ATP-BINDING PROTEIN POTA"/>
    <property type="match status" value="1"/>
</dbReference>
<evidence type="ECO:0000256" key="2">
    <source>
        <dbReference type="ARBA" id="ARBA00022741"/>
    </source>
</evidence>
<proteinExistence type="predicted"/>
<evidence type="ECO:0000259" key="4">
    <source>
        <dbReference type="PROSITE" id="PS50893"/>
    </source>
</evidence>
<dbReference type="GO" id="GO:0016887">
    <property type="term" value="F:ATP hydrolysis activity"/>
    <property type="evidence" value="ECO:0007669"/>
    <property type="project" value="InterPro"/>
</dbReference>
<keyword evidence="1" id="KW-0813">Transport</keyword>
<dbReference type="PROSITE" id="PS00211">
    <property type="entry name" value="ABC_TRANSPORTER_1"/>
    <property type="match status" value="1"/>
</dbReference>
<dbReference type="InterPro" id="IPR003593">
    <property type="entry name" value="AAA+_ATPase"/>
</dbReference>
<evidence type="ECO:0000256" key="3">
    <source>
        <dbReference type="ARBA" id="ARBA00022840"/>
    </source>
</evidence>
<dbReference type="InterPro" id="IPR003439">
    <property type="entry name" value="ABC_transporter-like_ATP-bd"/>
</dbReference>
<dbReference type="PROSITE" id="PS50893">
    <property type="entry name" value="ABC_TRANSPORTER_2"/>
    <property type="match status" value="1"/>
</dbReference>
<reference evidence="5" key="1">
    <citation type="journal article" date="2021" name="ISME J.">
        <title>Genomic evolution of the class Acidithiobacillia: deep-branching Proteobacteria living in extreme acidic conditions.</title>
        <authorList>
            <person name="Moya-Beltran A."/>
            <person name="Beard S."/>
            <person name="Rojas-Villalobos C."/>
            <person name="Issotta F."/>
            <person name="Gallardo Y."/>
            <person name="Ulloa R."/>
            <person name="Giaveno A."/>
            <person name="Degli Esposti M."/>
            <person name="Johnson D.B."/>
            <person name="Quatrini R."/>
        </authorList>
    </citation>
    <scope>NUCLEOTIDE SEQUENCE</scope>
    <source>
        <strain evidence="5">VAN18-1</strain>
    </source>
</reference>
<dbReference type="Proteomes" id="UP001197378">
    <property type="component" value="Unassembled WGS sequence"/>
</dbReference>
<name>A0AAE2YQJ7_9PROT</name>
<dbReference type="SUPFAM" id="SSF52540">
    <property type="entry name" value="P-loop containing nucleoside triphosphate hydrolases"/>
    <property type="match status" value="1"/>
</dbReference>
<keyword evidence="3 5" id="KW-0067">ATP-binding</keyword>
<sequence length="326" mass="36522">MDTPVALDISLEVEGLSVLLGRSGEGKTTFLRALLGLLPARVEPWGHLPTEQRPLGYLPQGYRLFPHLRVWQNIAFPMRGGDRRQAALELLERIGMARFAEQYPAALSGGQQQRVALLRAIARKPKLLLLDEPTSALDPQTRDEIIAALSEESAIFSIPLLVVTHDVSICAAAQRMAILQEGGIQAVGEPAEIFARPPNPQAAQMLGMENFFTGRIEEKLSQQEYLVRIHSRRLRATGMADHSPGEEVILGIRAEHVLLRHAKDTDAENLIVSEAVEWHRQPLWQRFVTAAPFSLRGRFLAQDRSDPPRTLYLQLPAEKLLLWKKR</sequence>
<evidence type="ECO:0000256" key="1">
    <source>
        <dbReference type="ARBA" id="ARBA00022448"/>
    </source>
</evidence>
<dbReference type="SMART" id="SM00382">
    <property type="entry name" value="AAA"/>
    <property type="match status" value="1"/>
</dbReference>
<feature type="domain" description="ABC transporter" evidence="4">
    <location>
        <begin position="1"/>
        <end position="206"/>
    </location>
</feature>
<dbReference type="Gene3D" id="3.40.50.300">
    <property type="entry name" value="P-loop containing nucleotide triphosphate hydrolases"/>
    <property type="match status" value="1"/>
</dbReference>
<evidence type="ECO:0000313" key="6">
    <source>
        <dbReference type="Proteomes" id="UP001197378"/>
    </source>
</evidence>
<dbReference type="InterPro" id="IPR050093">
    <property type="entry name" value="ABC_SmlMolc_Importer"/>
</dbReference>
<keyword evidence="2" id="KW-0547">Nucleotide-binding</keyword>
<dbReference type="Pfam" id="PF00005">
    <property type="entry name" value="ABC_tran"/>
    <property type="match status" value="1"/>
</dbReference>
<protein>
    <submittedName>
        <fullName evidence="5">ABC transporter ATP-binding protein</fullName>
    </submittedName>
</protein>
<gene>
    <name evidence="5" type="ORF">HFQ13_09985</name>
</gene>
<dbReference type="InterPro" id="IPR017871">
    <property type="entry name" value="ABC_transporter-like_CS"/>
</dbReference>
<keyword evidence="6" id="KW-1185">Reference proteome</keyword>
<dbReference type="PANTHER" id="PTHR42781:SF4">
    <property type="entry name" value="SPERMIDINE_PUTRESCINE IMPORT ATP-BINDING PROTEIN POTA"/>
    <property type="match status" value="1"/>
</dbReference>
<dbReference type="AlphaFoldDB" id="A0AAE2YQJ7"/>
<accession>A0AAE2YQJ7</accession>
<dbReference type="GO" id="GO:0005524">
    <property type="term" value="F:ATP binding"/>
    <property type="evidence" value="ECO:0007669"/>
    <property type="project" value="UniProtKB-KW"/>
</dbReference>